<dbReference type="Proteomes" id="UP000293036">
    <property type="component" value="Unassembled WGS sequence"/>
</dbReference>
<evidence type="ECO:0000259" key="2">
    <source>
        <dbReference type="Pfam" id="PF04023"/>
    </source>
</evidence>
<organism evidence="3 4">
    <name type="scientific">Arcanobacterium bovis</name>
    <dbReference type="NCBI Taxonomy" id="2529275"/>
    <lineage>
        <taxon>Bacteria</taxon>
        <taxon>Bacillati</taxon>
        <taxon>Actinomycetota</taxon>
        <taxon>Actinomycetes</taxon>
        <taxon>Actinomycetales</taxon>
        <taxon>Actinomycetaceae</taxon>
        <taxon>Arcanobacterium</taxon>
    </lineage>
</organism>
<dbReference type="InterPro" id="IPR038157">
    <property type="entry name" value="FeoA_core_dom"/>
</dbReference>
<feature type="domain" description="Ferrous iron transporter FeoA-like" evidence="2">
    <location>
        <begin position="3"/>
        <end position="69"/>
    </location>
</feature>
<keyword evidence="1" id="KW-0408">Iron</keyword>
<dbReference type="OrthoDB" id="4420166at2"/>
<dbReference type="GO" id="GO:0046914">
    <property type="term" value="F:transition metal ion binding"/>
    <property type="evidence" value="ECO:0007669"/>
    <property type="project" value="InterPro"/>
</dbReference>
<proteinExistence type="predicted"/>
<dbReference type="SUPFAM" id="SSF50037">
    <property type="entry name" value="C-terminal domain of transcriptional repressors"/>
    <property type="match status" value="1"/>
</dbReference>
<dbReference type="EMBL" id="SJDT01000004">
    <property type="protein sequence ID" value="TBW21475.1"/>
    <property type="molecule type" value="Genomic_DNA"/>
</dbReference>
<protein>
    <submittedName>
        <fullName evidence="3">Ferrous iron transport protein A</fullName>
    </submittedName>
</protein>
<comment type="caution">
    <text evidence="3">The sequence shown here is derived from an EMBL/GenBank/DDBJ whole genome shotgun (WGS) entry which is preliminary data.</text>
</comment>
<dbReference type="Gene3D" id="2.30.30.90">
    <property type="match status" value="1"/>
</dbReference>
<evidence type="ECO:0000313" key="3">
    <source>
        <dbReference type="EMBL" id="TBW21475.1"/>
    </source>
</evidence>
<evidence type="ECO:0000256" key="1">
    <source>
        <dbReference type="ARBA" id="ARBA00023004"/>
    </source>
</evidence>
<dbReference type="InterPro" id="IPR008988">
    <property type="entry name" value="Transcriptional_repressor_C"/>
</dbReference>
<evidence type="ECO:0000313" key="4">
    <source>
        <dbReference type="Proteomes" id="UP000293036"/>
    </source>
</evidence>
<keyword evidence="4" id="KW-1185">Reference proteome</keyword>
<dbReference type="InterPro" id="IPR007167">
    <property type="entry name" value="Fe-transptr_FeoA-like"/>
</dbReference>
<dbReference type="Pfam" id="PF04023">
    <property type="entry name" value="FeoA"/>
    <property type="match status" value="1"/>
</dbReference>
<dbReference type="RefSeq" id="WP_131281273.1">
    <property type="nucleotide sequence ID" value="NZ_JBHSLR010000006.1"/>
</dbReference>
<accession>A0A4Q9UZM0</accession>
<name>A0A4Q9UZM0_9ACTO</name>
<dbReference type="AlphaFoldDB" id="A0A4Q9UZM0"/>
<gene>
    <name evidence="3" type="ORF">EZJ44_05900</name>
</gene>
<sequence length="75" mass="8300">MILKDCPVRVPIRLTSVPLPRQNVLRMQELGVRVGAEAVIMQKAAFGGLIVNIAGSRIAVDHKWAKRIEAQIVEQ</sequence>
<reference evidence="3 4" key="1">
    <citation type="submission" date="2019-02" db="EMBL/GenBank/DDBJ databases">
        <title>Arcanobacterium bovis sp. nov., isolated from the milk of a cow with mastitis.</title>
        <authorList>
            <person name="Sammra O."/>
            <person name="Foster G."/>
            <person name="Hassan A."/>
            <person name="Alssahen M."/>
            <person name="Laemmler C."/>
            <person name="Borowiak M."/>
            <person name="Malorny B."/>
            <person name="Abdulmawjood A."/>
        </authorList>
    </citation>
    <scope>NUCLEOTIDE SEQUENCE [LARGE SCALE GENOMIC DNA]</scope>
    <source>
        <strain evidence="3 4">C605018/01/1</strain>
    </source>
</reference>